<comment type="caution">
    <text evidence="3">The sequence shown here is derived from an EMBL/GenBank/DDBJ whole genome shotgun (WGS) entry which is preliminary data.</text>
</comment>
<proteinExistence type="predicted"/>
<feature type="transmembrane region" description="Helical" evidence="2">
    <location>
        <begin position="54"/>
        <end position="72"/>
    </location>
</feature>
<feature type="region of interest" description="Disordered" evidence="1">
    <location>
        <begin position="1"/>
        <end position="20"/>
    </location>
</feature>
<keyword evidence="2" id="KW-1133">Transmembrane helix</keyword>
<name>A0ABP5Y5A8_STRLO</name>
<sequence>MGPRAAPSTDGDRYPLAGAPDGLARRSIRVGAGLRRWKVAENKKEWRRDLASKFVVAAAVKVLWGLIVELVIRPHE</sequence>
<keyword evidence="4" id="KW-1185">Reference proteome</keyword>
<evidence type="ECO:0008006" key="5">
    <source>
        <dbReference type="Google" id="ProtNLM"/>
    </source>
</evidence>
<evidence type="ECO:0000256" key="2">
    <source>
        <dbReference type="SAM" id="Phobius"/>
    </source>
</evidence>
<evidence type="ECO:0000313" key="3">
    <source>
        <dbReference type="EMBL" id="GAA2475322.1"/>
    </source>
</evidence>
<evidence type="ECO:0000256" key="1">
    <source>
        <dbReference type="SAM" id="MobiDB-lite"/>
    </source>
</evidence>
<reference evidence="4" key="1">
    <citation type="journal article" date="2019" name="Int. J. Syst. Evol. Microbiol.">
        <title>The Global Catalogue of Microorganisms (GCM) 10K type strain sequencing project: providing services to taxonomists for standard genome sequencing and annotation.</title>
        <authorList>
            <consortium name="The Broad Institute Genomics Platform"/>
            <consortium name="The Broad Institute Genome Sequencing Center for Infectious Disease"/>
            <person name="Wu L."/>
            <person name="Ma J."/>
        </authorList>
    </citation>
    <scope>NUCLEOTIDE SEQUENCE [LARGE SCALE GENOMIC DNA]</scope>
    <source>
        <strain evidence="4">JCM 4395</strain>
    </source>
</reference>
<organism evidence="3 4">
    <name type="scientific">Streptomyces longisporus</name>
    <dbReference type="NCBI Taxonomy" id="1948"/>
    <lineage>
        <taxon>Bacteria</taxon>
        <taxon>Bacillati</taxon>
        <taxon>Actinomycetota</taxon>
        <taxon>Actinomycetes</taxon>
        <taxon>Kitasatosporales</taxon>
        <taxon>Streptomycetaceae</taxon>
        <taxon>Streptomyces</taxon>
    </lineage>
</organism>
<dbReference type="Proteomes" id="UP001501777">
    <property type="component" value="Unassembled WGS sequence"/>
</dbReference>
<gene>
    <name evidence="3" type="ORF">GCM10010276_08580</name>
</gene>
<evidence type="ECO:0000313" key="4">
    <source>
        <dbReference type="Proteomes" id="UP001501777"/>
    </source>
</evidence>
<dbReference type="EMBL" id="BAAASG010000002">
    <property type="protein sequence ID" value="GAA2475322.1"/>
    <property type="molecule type" value="Genomic_DNA"/>
</dbReference>
<keyword evidence="2" id="KW-0472">Membrane</keyword>
<keyword evidence="2" id="KW-0812">Transmembrane</keyword>
<protein>
    <recommendedName>
        <fullName evidence="5">Transposase</fullName>
    </recommendedName>
</protein>
<accession>A0ABP5Y5A8</accession>